<dbReference type="EMBL" id="BAABLV010000020">
    <property type="protein sequence ID" value="GAA4898006.1"/>
    <property type="molecule type" value="Genomic_DNA"/>
</dbReference>
<keyword evidence="4 6" id="KW-1133">Transmembrane helix</keyword>
<evidence type="ECO:0000313" key="9">
    <source>
        <dbReference type="Proteomes" id="UP001501521"/>
    </source>
</evidence>
<accession>A0ABP9FCL3</accession>
<evidence type="ECO:0000256" key="3">
    <source>
        <dbReference type="ARBA" id="ARBA00022692"/>
    </source>
</evidence>
<gene>
    <name evidence="8" type="ORF">GCM10025789_14960</name>
</gene>
<comment type="subcellular location">
    <subcellularLocation>
        <location evidence="6">Cell membrane</location>
        <topology evidence="6">Multi-pass membrane protein</topology>
    </subcellularLocation>
    <subcellularLocation>
        <location evidence="1">Membrane</location>
        <topology evidence="1">Multi-pass membrane protein</topology>
    </subcellularLocation>
</comment>
<dbReference type="PROSITE" id="PS50928">
    <property type="entry name" value="ABC_TM1"/>
    <property type="match status" value="1"/>
</dbReference>
<feature type="transmembrane region" description="Helical" evidence="6">
    <location>
        <begin position="20"/>
        <end position="41"/>
    </location>
</feature>
<dbReference type="Gene3D" id="1.10.3720.10">
    <property type="entry name" value="MetI-like"/>
    <property type="match status" value="1"/>
</dbReference>
<feature type="transmembrane region" description="Helical" evidence="6">
    <location>
        <begin position="79"/>
        <end position="100"/>
    </location>
</feature>
<dbReference type="InterPro" id="IPR051204">
    <property type="entry name" value="ABC_transp_perm/SBD"/>
</dbReference>
<keyword evidence="5 6" id="KW-0472">Membrane</keyword>
<dbReference type="InterPro" id="IPR035906">
    <property type="entry name" value="MetI-like_sf"/>
</dbReference>
<sequence length="210" mass="21829">MTWLGNNLELVWARTLAHLALALPAIAASFLLALPLGGLAARHRLLRTPIVSGAALMYAIPSLPLFVVLPALIGTGVRSSLNVIVALTLYGLALMVPAVADALRAVARTHTDAADALGYRPAARFVVVDLPLAGPTLLAGLRVMSVSTVALVTVGAVLGVPSLGLLFTDGFQRGITAEILTGLVMTVALALVLDGAWVLLGRLLMPWRHA</sequence>
<feature type="transmembrane region" description="Helical" evidence="6">
    <location>
        <begin position="146"/>
        <end position="167"/>
    </location>
</feature>
<evidence type="ECO:0000256" key="6">
    <source>
        <dbReference type="RuleBase" id="RU363032"/>
    </source>
</evidence>
<evidence type="ECO:0000256" key="1">
    <source>
        <dbReference type="ARBA" id="ARBA00004141"/>
    </source>
</evidence>
<dbReference type="PANTHER" id="PTHR30177">
    <property type="entry name" value="GLYCINE BETAINE/L-PROLINE TRANSPORT SYSTEM PERMEASE PROTEIN PROW"/>
    <property type="match status" value="1"/>
</dbReference>
<evidence type="ECO:0000259" key="7">
    <source>
        <dbReference type="PROSITE" id="PS50928"/>
    </source>
</evidence>
<evidence type="ECO:0000256" key="5">
    <source>
        <dbReference type="ARBA" id="ARBA00023136"/>
    </source>
</evidence>
<dbReference type="Pfam" id="PF00528">
    <property type="entry name" value="BPD_transp_1"/>
    <property type="match status" value="1"/>
</dbReference>
<evidence type="ECO:0000256" key="4">
    <source>
        <dbReference type="ARBA" id="ARBA00022989"/>
    </source>
</evidence>
<evidence type="ECO:0000313" key="8">
    <source>
        <dbReference type="EMBL" id="GAA4898006.1"/>
    </source>
</evidence>
<reference evidence="9" key="1">
    <citation type="journal article" date="2019" name="Int. J. Syst. Evol. Microbiol.">
        <title>The Global Catalogue of Microorganisms (GCM) 10K type strain sequencing project: providing services to taxonomists for standard genome sequencing and annotation.</title>
        <authorList>
            <consortium name="The Broad Institute Genomics Platform"/>
            <consortium name="The Broad Institute Genome Sequencing Center for Infectious Disease"/>
            <person name="Wu L."/>
            <person name="Ma J."/>
        </authorList>
    </citation>
    <scope>NUCLEOTIDE SEQUENCE [LARGE SCALE GENOMIC DNA]</scope>
    <source>
        <strain evidence="9">JCM 19125</strain>
    </source>
</reference>
<dbReference type="PANTHER" id="PTHR30177:SF4">
    <property type="entry name" value="OSMOPROTECTANT IMPORT PERMEASE PROTEIN OSMW"/>
    <property type="match status" value="1"/>
</dbReference>
<comment type="caution">
    <text evidence="8">The sequence shown here is derived from an EMBL/GenBank/DDBJ whole genome shotgun (WGS) entry which is preliminary data.</text>
</comment>
<dbReference type="InterPro" id="IPR000515">
    <property type="entry name" value="MetI-like"/>
</dbReference>
<name>A0ABP9FCL3_9ACTN</name>
<keyword evidence="9" id="KW-1185">Reference proteome</keyword>
<dbReference type="RefSeq" id="WP_345581282.1">
    <property type="nucleotide sequence ID" value="NZ_BAABLV010000020.1"/>
</dbReference>
<evidence type="ECO:0000256" key="2">
    <source>
        <dbReference type="ARBA" id="ARBA00022448"/>
    </source>
</evidence>
<dbReference type="Proteomes" id="UP001501521">
    <property type="component" value="Unassembled WGS sequence"/>
</dbReference>
<feature type="transmembrane region" description="Helical" evidence="6">
    <location>
        <begin position="179"/>
        <end position="200"/>
    </location>
</feature>
<comment type="similarity">
    <text evidence="6">Belongs to the binding-protein-dependent transport system permease family.</text>
</comment>
<keyword evidence="3 6" id="KW-0812">Transmembrane</keyword>
<feature type="domain" description="ABC transmembrane type-1" evidence="7">
    <location>
        <begin position="15"/>
        <end position="197"/>
    </location>
</feature>
<dbReference type="SUPFAM" id="SSF161098">
    <property type="entry name" value="MetI-like"/>
    <property type="match status" value="1"/>
</dbReference>
<proteinExistence type="inferred from homology"/>
<organism evidence="8 9">
    <name type="scientific">Tessaracoccus lubricantis</name>
    <dbReference type="NCBI Taxonomy" id="545543"/>
    <lineage>
        <taxon>Bacteria</taxon>
        <taxon>Bacillati</taxon>
        <taxon>Actinomycetota</taxon>
        <taxon>Actinomycetes</taxon>
        <taxon>Propionibacteriales</taxon>
        <taxon>Propionibacteriaceae</taxon>
        <taxon>Tessaracoccus</taxon>
    </lineage>
</organism>
<protein>
    <submittedName>
        <fullName evidence="8">ABC transporter permease subunit</fullName>
    </submittedName>
</protein>
<keyword evidence="2 6" id="KW-0813">Transport</keyword>
<feature type="transmembrane region" description="Helical" evidence="6">
    <location>
        <begin position="53"/>
        <end position="73"/>
    </location>
</feature>